<proteinExistence type="predicted"/>
<gene>
    <name evidence="2" type="ORF">AHIS1636_02440</name>
</gene>
<evidence type="ECO:0008006" key="4">
    <source>
        <dbReference type="Google" id="ProtNLM"/>
    </source>
</evidence>
<name>A0ABQ5MPA0_9MICC</name>
<keyword evidence="1" id="KW-0812">Transmembrane</keyword>
<comment type="caution">
    <text evidence="2">The sequence shown here is derived from an EMBL/GenBank/DDBJ whole genome shotgun (WGS) entry which is preliminary data.</text>
</comment>
<dbReference type="RefSeq" id="WP_264793976.1">
    <property type="nucleotide sequence ID" value="NZ_BRVS01000001.1"/>
</dbReference>
<keyword evidence="1" id="KW-0472">Membrane</keyword>
<dbReference type="Pfam" id="PF11239">
    <property type="entry name" value="DUF3040"/>
    <property type="match status" value="1"/>
</dbReference>
<reference evidence="2 3" key="1">
    <citation type="journal article" date="2023" name="Int. J. Syst. Evol. Microbiol.">
        <title>Arthrobacter mangrovi sp. nov., an actinobacterium isolated from the rhizosphere of a mangrove.</title>
        <authorList>
            <person name="Hamada M."/>
            <person name="Saitou S."/>
            <person name="Enomoto N."/>
            <person name="Nanri K."/>
            <person name="Hidaka K."/>
            <person name="Miura T."/>
            <person name="Tamura T."/>
        </authorList>
    </citation>
    <scope>NUCLEOTIDE SEQUENCE [LARGE SCALE GENOMIC DNA]</scope>
    <source>
        <strain evidence="2 3">NBRC 112813</strain>
    </source>
</reference>
<protein>
    <recommendedName>
        <fullName evidence="4">DUF3040 domain-containing protein</fullName>
    </recommendedName>
</protein>
<keyword evidence="3" id="KW-1185">Reference proteome</keyword>
<keyword evidence="1" id="KW-1133">Transmembrane helix</keyword>
<evidence type="ECO:0000256" key="1">
    <source>
        <dbReference type="SAM" id="Phobius"/>
    </source>
</evidence>
<evidence type="ECO:0000313" key="3">
    <source>
        <dbReference type="Proteomes" id="UP001209654"/>
    </source>
</evidence>
<feature type="transmembrane region" description="Helical" evidence="1">
    <location>
        <begin position="36"/>
        <end position="59"/>
    </location>
</feature>
<accession>A0ABQ5MPA0</accession>
<sequence>MSLSDEEQQRLAKLGRQLEEEDPRLAKSLSGNGVRFFGFTIGAGALVALAGALLLFVGIAGNSLLLAMLGIIAFCAGLMVSGADWLRAHVRHRR</sequence>
<feature type="transmembrane region" description="Helical" evidence="1">
    <location>
        <begin position="65"/>
        <end position="86"/>
    </location>
</feature>
<dbReference type="InterPro" id="IPR021401">
    <property type="entry name" value="DUF3040"/>
</dbReference>
<organism evidence="2 3">
    <name type="scientific">Arthrobacter mangrovi</name>
    <dbReference type="NCBI Taxonomy" id="2966350"/>
    <lineage>
        <taxon>Bacteria</taxon>
        <taxon>Bacillati</taxon>
        <taxon>Actinomycetota</taxon>
        <taxon>Actinomycetes</taxon>
        <taxon>Micrococcales</taxon>
        <taxon>Micrococcaceae</taxon>
        <taxon>Arthrobacter</taxon>
    </lineage>
</organism>
<evidence type="ECO:0000313" key="2">
    <source>
        <dbReference type="EMBL" id="GLB65805.1"/>
    </source>
</evidence>
<dbReference type="Proteomes" id="UP001209654">
    <property type="component" value="Unassembled WGS sequence"/>
</dbReference>
<dbReference type="EMBL" id="BRVS01000001">
    <property type="protein sequence ID" value="GLB65805.1"/>
    <property type="molecule type" value="Genomic_DNA"/>
</dbReference>